<reference evidence="2" key="1">
    <citation type="submission" date="2014-11" db="EMBL/GenBank/DDBJ databases">
        <authorList>
            <person name="Otto D Thomas"/>
            <person name="Naeem Raeece"/>
        </authorList>
    </citation>
    <scope>NUCLEOTIDE SEQUENCE</scope>
</reference>
<evidence type="ECO:0000313" key="2">
    <source>
        <dbReference type="EMBL" id="CEM05342.1"/>
    </source>
</evidence>
<gene>
    <name evidence="2" type="ORF">Cvel_14563</name>
</gene>
<feature type="compositionally biased region" description="Low complexity" evidence="1">
    <location>
        <begin position="185"/>
        <end position="199"/>
    </location>
</feature>
<dbReference type="AlphaFoldDB" id="A0A0G4F1X1"/>
<dbReference type="VEuPathDB" id="CryptoDB:Cvel_14563"/>
<feature type="compositionally biased region" description="Polar residues" evidence="1">
    <location>
        <begin position="335"/>
        <end position="345"/>
    </location>
</feature>
<accession>A0A0G4F1X1</accession>
<feature type="region of interest" description="Disordered" evidence="1">
    <location>
        <begin position="312"/>
        <end position="345"/>
    </location>
</feature>
<proteinExistence type="predicted"/>
<sequence length="345" mass="35684">MSSIGIALKQHKPLTVVARGRNTLKYLLTVHSGNLFVVVPYEAGASLVDIAMRGSSASDVISRFLAAGSDSSIATPPPFERALSAFSVADWRQLHQLLSQTAHNASRGLPVWERLNETLAVDLDHLRHDAPQQPAEDAEEDEPMDRGEGGGPASSSSANLAGPSGTHTPPPPPHAPPVVLEARRSPSPRSSSPPTSRSPANPQHRPMADDAQQQGGEGGDSLFPAMSPPPGFCGFGLAPSLFVAPQAKDEDMAVKVKTENDFKVPLAASAAADAAAVAGTAGDPAQGADDAFNFMKLGGGVKPEENLITVKTEENPPDGVEALTPTGGVGIEPLTPTQGGLNAFS</sequence>
<evidence type="ECO:0000256" key="1">
    <source>
        <dbReference type="SAM" id="MobiDB-lite"/>
    </source>
</evidence>
<feature type="compositionally biased region" description="Low complexity" evidence="1">
    <location>
        <begin position="153"/>
        <end position="167"/>
    </location>
</feature>
<dbReference type="EMBL" id="CDMZ01000046">
    <property type="protein sequence ID" value="CEM05342.1"/>
    <property type="molecule type" value="Genomic_DNA"/>
</dbReference>
<name>A0A0G4F1X1_9ALVE</name>
<feature type="region of interest" description="Disordered" evidence="1">
    <location>
        <begin position="131"/>
        <end position="227"/>
    </location>
</feature>
<organism evidence="2">
    <name type="scientific">Chromera velia CCMP2878</name>
    <dbReference type="NCBI Taxonomy" id="1169474"/>
    <lineage>
        <taxon>Eukaryota</taxon>
        <taxon>Sar</taxon>
        <taxon>Alveolata</taxon>
        <taxon>Colpodellida</taxon>
        <taxon>Chromeraceae</taxon>
        <taxon>Chromera</taxon>
    </lineage>
</organism>
<protein>
    <submittedName>
        <fullName evidence="2">Uncharacterized protein</fullName>
    </submittedName>
</protein>